<dbReference type="Proteomes" id="UP001433088">
    <property type="component" value="Unassembled WGS sequence"/>
</dbReference>
<dbReference type="EMBL" id="JBBMEU010000027">
    <property type="protein sequence ID" value="MEQ2422249.1"/>
    <property type="molecule type" value="Genomic_DNA"/>
</dbReference>
<organism evidence="1 2">
    <name type="scientific">Megasphaera intestinihominis</name>
    <dbReference type="NCBI Taxonomy" id="3133159"/>
    <lineage>
        <taxon>Bacteria</taxon>
        <taxon>Bacillati</taxon>
        <taxon>Bacillota</taxon>
        <taxon>Negativicutes</taxon>
        <taxon>Veillonellales</taxon>
        <taxon>Veillonellaceae</taxon>
        <taxon>Megasphaera</taxon>
    </lineage>
</organism>
<evidence type="ECO:0000313" key="2">
    <source>
        <dbReference type="Proteomes" id="UP001433088"/>
    </source>
</evidence>
<keyword evidence="2" id="KW-1185">Reference proteome</keyword>
<reference evidence="1 2" key="1">
    <citation type="submission" date="2024-03" db="EMBL/GenBank/DDBJ databases">
        <title>Human intestinal bacterial collection.</title>
        <authorList>
            <person name="Pauvert C."/>
            <person name="Hitch T.C.A."/>
            <person name="Clavel T."/>
        </authorList>
    </citation>
    <scope>NUCLEOTIDE SEQUENCE [LARGE SCALE GENOMIC DNA]</scope>
    <source>
        <strain evidence="1 2">CLA-AA-H81</strain>
    </source>
</reference>
<comment type="caution">
    <text evidence="1">The sequence shown here is derived from an EMBL/GenBank/DDBJ whole genome shotgun (WGS) entry which is preliminary data.</text>
</comment>
<accession>A0ABV1CZF9</accession>
<gene>
    <name evidence="1" type="ORF">WMO23_05825</name>
</gene>
<evidence type="ECO:0008006" key="3">
    <source>
        <dbReference type="Google" id="ProtNLM"/>
    </source>
</evidence>
<name>A0ABV1CZF9_9FIRM</name>
<proteinExistence type="predicted"/>
<dbReference type="RefSeq" id="WP_349173472.1">
    <property type="nucleotide sequence ID" value="NZ_JBBMEU010000027.1"/>
</dbReference>
<protein>
    <recommendedName>
        <fullName evidence="3">Head-tail adaptor protein</fullName>
    </recommendedName>
</protein>
<evidence type="ECO:0000313" key="1">
    <source>
        <dbReference type="EMBL" id="MEQ2422249.1"/>
    </source>
</evidence>
<sequence>MGFRRPVTIERTSLGTIDDNGRYQKGTTTTLTIQASVQPLSIREQSTIVGPDGARNVSYVKIYTDTPLIPQSAASGQGEATKADVVRHLGRRFLVTQCDAYQNGVISHYRAYAQEVLTDDDT</sequence>